<accession>A9IHU9</accession>
<gene>
    <name evidence="3" type="primary">bug38</name>
    <name evidence="3" type="ordered locus">Bpet1651</name>
</gene>
<dbReference type="PIRSF" id="PIRSF017082">
    <property type="entry name" value="YflP"/>
    <property type="match status" value="1"/>
</dbReference>
<keyword evidence="2" id="KW-0732">Signal</keyword>
<dbReference type="CDD" id="cd13578">
    <property type="entry name" value="PBP2_Bug27"/>
    <property type="match status" value="1"/>
</dbReference>
<dbReference type="KEGG" id="bpt:Bpet1651"/>
<dbReference type="Pfam" id="PF03401">
    <property type="entry name" value="TctC"/>
    <property type="match status" value="1"/>
</dbReference>
<evidence type="ECO:0000313" key="4">
    <source>
        <dbReference type="Proteomes" id="UP000001225"/>
    </source>
</evidence>
<evidence type="ECO:0000313" key="3">
    <source>
        <dbReference type="EMBL" id="CAP41990.1"/>
    </source>
</evidence>
<dbReference type="eggNOG" id="COG3181">
    <property type="taxonomic scope" value="Bacteria"/>
</dbReference>
<dbReference type="Gene3D" id="3.40.190.150">
    <property type="entry name" value="Bordetella uptake gene, domain 1"/>
    <property type="match status" value="1"/>
</dbReference>
<dbReference type="AlphaFoldDB" id="A9IHU9"/>
<dbReference type="InterPro" id="IPR042100">
    <property type="entry name" value="Bug_dom1"/>
</dbReference>
<dbReference type="Proteomes" id="UP000001225">
    <property type="component" value="Chromosome"/>
</dbReference>
<dbReference type="PANTHER" id="PTHR42928">
    <property type="entry name" value="TRICARBOXYLATE-BINDING PROTEIN"/>
    <property type="match status" value="1"/>
</dbReference>
<dbReference type="STRING" id="94624.Bpet1651"/>
<feature type="chain" id="PRO_5002736421" evidence="2">
    <location>
        <begin position="26"/>
        <end position="320"/>
    </location>
</feature>
<organism evidence="3 4">
    <name type="scientific">Bordetella petrii (strain ATCC BAA-461 / DSM 12804 / CCUG 43448 / CIP 107267 / Se-1111R)</name>
    <dbReference type="NCBI Taxonomy" id="340100"/>
    <lineage>
        <taxon>Bacteria</taxon>
        <taxon>Pseudomonadati</taxon>
        <taxon>Pseudomonadota</taxon>
        <taxon>Betaproteobacteria</taxon>
        <taxon>Burkholderiales</taxon>
        <taxon>Alcaligenaceae</taxon>
        <taxon>Bordetella</taxon>
    </lineage>
</organism>
<evidence type="ECO:0000256" key="1">
    <source>
        <dbReference type="ARBA" id="ARBA00006987"/>
    </source>
</evidence>
<evidence type="ECO:0000256" key="2">
    <source>
        <dbReference type="SAM" id="SignalP"/>
    </source>
</evidence>
<dbReference type="PANTHER" id="PTHR42928:SF5">
    <property type="entry name" value="BLR1237 PROTEIN"/>
    <property type="match status" value="1"/>
</dbReference>
<keyword evidence="4" id="KW-1185">Reference proteome</keyword>
<comment type="similarity">
    <text evidence="1">Belongs to the UPF0065 (bug) family.</text>
</comment>
<protein>
    <submittedName>
        <fullName evidence="3">Secreted protein</fullName>
    </submittedName>
</protein>
<dbReference type="EMBL" id="AM902716">
    <property type="protein sequence ID" value="CAP41990.1"/>
    <property type="molecule type" value="Genomic_DNA"/>
</dbReference>
<reference evidence="3 4" key="1">
    <citation type="journal article" date="2008" name="BMC Genomics">
        <title>The missing link: Bordetella petrii is endowed with both the metabolic versatility of environmental bacteria and virulence traits of pathogenic Bordetellae.</title>
        <authorList>
            <person name="Gross R."/>
            <person name="Guzman C.A."/>
            <person name="Sebaihia M."/>
            <person name="Martins Dos Santos V.A."/>
            <person name="Pieper D.H."/>
            <person name="Koebnik R."/>
            <person name="Lechner M."/>
            <person name="Bartels D."/>
            <person name="Buhrmester J."/>
            <person name="Choudhuri J.V."/>
            <person name="Ebensen T."/>
            <person name="Gaigalat L."/>
            <person name="Herrmann S."/>
            <person name="Khachane A.N."/>
            <person name="Larisch C."/>
            <person name="Link S."/>
            <person name="Linke B."/>
            <person name="Meyer F."/>
            <person name="Mormann S."/>
            <person name="Nakunst D."/>
            <person name="Rueckert C."/>
            <person name="Schneiker-Bekel S."/>
            <person name="Schulze K."/>
            <person name="Vorhoelter F.J."/>
            <person name="Yevsa T."/>
            <person name="Engle J.T."/>
            <person name="Goldman W.E."/>
            <person name="Puehler A."/>
            <person name="Goebel U.B."/>
            <person name="Goesmann A."/>
            <person name="Bloecker H."/>
            <person name="Kaiser O."/>
            <person name="Martinez-Arias R."/>
        </authorList>
    </citation>
    <scope>NUCLEOTIDE SEQUENCE [LARGE SCALE GENOMIC DNA]</scope>
    <source>
        <strain evidence="4">ATCC BAA-461 / DSM 12804 / CCUG 43448 / CIP 107267 / Se-1111R</strain>
    </source>
</reference>
<dbReference type="SUPFAM" id="SSF53850">
    <property type="entry name" value="Periplasmic binding protein-like II"/>
    <property type="match status" value="1"/>
</dbReference>
<sequence length="320" mass="33403">MKWQQYTGMAVLAMAAFALAQPARADFPDKPLRIVVPFAAGGGVDALTRPFAQELGTLLGQTVVVENKASATGQVGAAEVARSAPDGYTLLLSSAAFATTPAFYPQAPYDPVKDFEPISILAAAPQVVVTSKKFKARNMAELVGMVKAGEPVNVALSGITGMQALATEMIAAQAGVTFTKVPYKGAGAAFKDLISGEVDVMVDNPASSLPHVRAGSLNIIATTGAQRMASVPDVPTVAETLPGVEARNWFILAAPAGTPAPVIDALSRAAIKVAAGPVMQRFFERDGTEVVANSPAQAREYLNDEIAKWGKIVKDRNLQP</sequence>
<feature type="signal peptide" evidence="2">
    <location>
        <begin position="1"/>
        <end position="25"/>
    </location>
</feature>
<proteinExistence type="inferred from homology"/>
<dbReference type="Gene3D" id="3.40.190.10">
    <property type="entry name" value="Periplasmic binding protein-like II"/>
    <property type="match status" value="1"/>
</dbReference>
<dbReference type="InterPro" id="IPR005064">
    <property type="entry name" value="BUG"/>
</dbReference>
<name>A9IHU9_BORPD</name>